<dbReference type="STRING" id="644352.J3NRC9"/>
<accession>J3NRC9</accession>
<reference evidence="4" key="1">
    <citation type="submission" date="2010-07" db="EMBL/GenBank/DDBJ databases">
        <title>The genome sequence of Gaeumannomyces graminis var. tritici strain R3-111a-1.</title>
        <authorList>
            <consortium name="The Broad Institute Genome Sequencing Platform"/>
            <person name="Ma L.-J."/>
            <person name="Dead R."/>
            <person name="Young S."/>
            <person name="Zeng Q."/>
            <person name="Koehrsen M."/>
            <person name="Alvarado L."/>
            <person name="Berlin A."/>
            <person name="Chapman S.B."/>
            <person name="Chen Z."/>
            <person name="Freedman E."/>
            <person name="Gellesch M."/>
            <person name="Goldberg J."/>
            <person name="Griggs A."/>
            <person name="Gujja S."/>
            <person name="Heilman E.R."/>
            <person name="Heiman D."/>
            <person name="Hepburn T."/>
            <person name="Howarth C."/>
            <person name="Jen D."/>
            <person name="Larson L."/>
            <person name="Mehta T."/>
            <person name="Neiman D."/>
            <person name="Pearson M."/>
            <person name="Roberts A."/>
            <person name="Saif S."/>
            <person name="Shea T."/>
            <person name="Shenoy N."/>
            <person name="Sisk P."/>
            <person name="Stolte C."/>
            <person name="Sykes S."/>
            <person name="Walk T."/>
            <person name="White J."/>
            <person name="Yandava C."/>
            <person name="Haas B."/>
            <person name="Nusbaum C."/>
            <person name="Birren B."/>
        </authorList>
    </citation>
    <scope>NUCLEOTIDE SEQUENCE [LARGE SCALE GENOMIC DNA]</scope>
    <source>
        <strain evidence="4">R3-111a-1</strain>
    </source>
</reference>
<dbReference type="EnsemblFungi" id="EJT78735">
    <property type="protein sequence ID" value="EJT78735"/>
    <property type="gene ID" value="GGTG_03833"/>
</dbReference>
<dbReference type="HOGENOM" id="CLU_132235_1_0_1"/>
<dbReference type="RefSeq" id="XP_009219880.1">
    <property type="nucleotide sequence ID" value="XM_009221616.1"/>
</dbReference>
<feature type="compositionally biased region" description="Acidic residues" evidence="1">
    <location>
        <begin position="11"/>
        <end position="63"/>
    </location>
</feature>
<proteinExistence type="predicted"/>
<gene>
    <name evidence="3" type="primary">20344291</name>
    <name evidence="2" type="ORF">GGTG_03833</name>
</gene>
<reference evidence="3" key="4">
    <citation type="journal article" date="2015" name="G3 (Bethesda)">
        <title>Genome sequences of three phytopathogenic species of the Magnaporthaceae family of fungi.</title>
        <authorList>
            <person name="Okagaki L.H."/>
            <person name="Nunes C.C."/>
            <person name="Sailsbery J."/>
            <person name="Clay B."/>
            <person name="Brown D."/>
            <person name="John T."/>
            <person name="Oh Y."/>
            <person name="Young N."/>
            <person name="Fitzgerald M."/>
            <person name="Haas B.J."/>
            <person name="Zeng Q."/>
            <person name="Young S."/>
            <person name="Adiconis X."/>
            <person name="Fan L."/>
            <person name="Levin J.Z."/>
            <person name="Mitchell T.K."/>
            <person name="Okubara P.A."/>
            <person name="Farman M.L."/>
            <person name="Kohn L.M."/>
            <person name="Birren B."/>
            <person name="Ma L.-J."/>
            <person name="Dean R.A."/>
        </authorList>
    </citation>
    <scope>NUCLEOTIDE SEQUENCE</scope>
    <source>
        <strain evidence="3">R3-111a-1</strain>
    </source>
</reference>
<dbReference type="Proteomes" id="UP000006039">
    <property type="component" value="Unassembled WGS sequence"/>
</dbReference>
<dbReference type="eggNOG" id="ENOG502SXT0">
    <property type="taxonomic scope" value="Eukaryota"/>
</dbReference>
<name>J3NRC9_GAET3</name>
<dbReference type="GeneID" id="20344291"/>
<evidence type="ECO:0000313" key="4">
    <source>
        <dbReference type="Proteomes" id="UP000006039"/>
    </source>
</evidence>
<reference evidence="2" key="2">
    <citation type="submission" date="2010-07" db="EMBL/GenBank/DDBJ databases">
        <authorList>
            <consortium name="The Broad Institute Genome Sequencing Platform"/>
            <consortium name="Broad Institute Genome Sequencing Center for Infectious Disease"/>
            <person name="Ma L.-J."/>
            <person name="Dead R."/>
            <person name="Young S."/>
            <person name="Zeng Q."/>
            <person name="Koehrsen M."/>
            <person name="Alvarado L."/>
            <person name="Berlin A."/>
            <person name="Chapman S.B."/>
            <person name="Chen Z."/>
            <person name="Freedman E."/>
            <person name="Gellesch M."/>
            <person name="Goldberg J."/>
            <person name="Griggs A."/>
            <person name="Gujja S."/>
            <person name="Heilman E.R."/>
            <person name="Heiman D."/>
            <person name="Hepburn T."/>
            <person name="Howarth C."/>
            <person name="Jen D."/>
            <person name="Larson L."/>
            <person name="Mehta T."/>
            <person name="Neiman D."/>
            <person name="Pearson M."/>
            <person name="Roberts A."/>
            <person name="Saif S."/>
            <person name="Shea T."/>
            <person name="Shenoy N."/>
            <person name="Sisk P."/>
            <person name="Stolte C."/>
            <person name="Sykes S."/>
            <person name="Walk T."/>
            <person name="White J."/>
            <person name="Yandava C."/>
            <person name="Haas B."/>
            <person name="Nusbaum C."/>
            <person name="Birren B."/>
        </authorList>
    </citation>
    <scope>NUCLEOTIDE SEQUENCE</scope>
    <source>
        <strain evidence="2">R3-111a-1</strain>
    </source>
</reference>
<keyword evidence="4" id="KW-1185">Reference proteome</keyword>
<dbReference type="VEuPathDB" id="FungiDB:GGTG_03833"/>
<organism evidence="2">
    <name type="scientific">Gaeumannomyces tritici (strain R3-111a-1)</name>
    <name type="common">Wheat and barley take-all root rot fungus</name>
    <name type="synonym">Gaeumannomyces graminis var. tritici</name>
    <dbReference type="NCBI Taxonomy" id="644352"/>
    <lineage>
        <taxon>Eukaryota</taxon>
        <taxon>Fungi</taxon>
        <taxon>Dikarya</taxon>
        <taxon>Ascomycota</taxon>
        <taxon>Pezizomycotina</taxon>
        <taxon>Sordariomycetes</taxon>
        <taxon>Sordariomycetidae</taxon>
        <taxon>Magnaporthales</taxon>
        <taxon>Magnaporthaceae</taxon>
        <taxon>Gaeumannomyces</taxon>
    </lineage>
</organism>
<reference evidence="3" key="5">
    <citation type="submission" date="2018-04" db="UniProtKB">
        <authorList>
            <consortium name="EnsemblFungi"/>
        </authorList>
    </citation>
    <scope>IDENTIFICATION</scope>
    <source>
        <strain evidence="3">R3-111a-1</strain>
    </source>
</reference>
<evidence type="ECO:0000313" key="2">
    <source>
        <dbReference type="EMBL" id="EJT78735.1"/>
    </source>
</evidence>
<evidence type="ECO:0000256" key="1">
    <source>
        <dbReference type="SAM" id="MobiDB-lite"/>
    </source>
</evidence>
<sequence length="160" mass="17266">MSSSRKRKQDEPEDELVSLPSGDEEEDEYVSDEDEEDDDVEDDDDEEEYEENGEDAGEEEENGTVENGRPNKKQKTAPSSADAVPENGVDEEGEEDGDGNDDEDDEEDEEDADEGEEDGDEDKEAADDLPAKDAVKVSKVTVAKDAAGVTAVAAGGDDED</sequence>
<feature type="compositionally biased region" description="Acidic residues" evidence="1">
    <location>
        <begin position="88"/>
        <end position="127"/>
    </location>
</feature>
<evidence type="ECO:0000313" key="3">
    <source>
        <dbReference type="EnsemblFungi" id="EJT78735"/>
    </source>
</evidence>
<protein>
    <submittedName>
        <fullName evidence="2 3">Uncharacterized protein</fullName>
    </submittedName>
</protein>
<reference evidence="2" key="3">
    <citation type="submission" date="2010-09" db="EMBL/GenBank/DDBJ databases">
        <title>Annotation of Gaeumannomyces graminis var. tritici R3-111a-1.</title>
        <authorList>
            <consortium name="The Broad Institute Genome Sequencing Platform"/>
            <person name="Ma L.-J."/>
            <person name="Dead R."/>
            <person name="Young S.K."/>
            <person name="Zeng Q."/>
            <person name="Gargeya S."/>
            <person name="Fitzgerald M."/>
            <person name="Haas B."/>
            <person name="Abouelleil A."/>
            <person name="Alvarado L."/>
            <person name="Arachchi H.M."/>
            <person name="Berlin A."/>
            <person name="Brown A."/>
            <person name="Chapman S.B."/>
            <person name="Chen Z."/>
            <person name="Dunbar C."/>
            <person name="Freedman E."/>
            <person name="Gearin G."/>
            <person name="Gellesch M."/>
            <person name="Goldberg J."/>
            <person name="Griggs A."/>
            <person name="Gujja S."/>
            <person name="Heiman D."/>
            <person name="Howarth C."/>
            <person name="Larson L."/>
            <person name="Lui A."/>
            <person name="MacDonald P.J.P."/>
            <person name="Mehta T."/>
            <person name="Montmayeur A."/>
            <person name="Murphy C."/>
            <person name="Neiman D."/>
            <person name="Pearson M."/>
            <person name="Priest M."/>
            <person name="Roberts A."/>
            <person name="Saif S."/>
            <person name="Shea T."/>
            <person name="Shenoy N."/>
            <person name="Sisk P."/>
            <person name="Stolte C."/>
            <person name="Sykes S."/>
            <person name="Yandava C."/>
            <person name="Wortman J."/>
            <person name="Nusbaum C."/>
            <person name="Birren B."/>
        </authorList>
    </citation>
    <scope>NUCLEOTIDE SEQUENCE</scope>
    <source>
        <strain evidence="2">R3-111a-1</strain>
    </source>
</reference>
<dbReference type="EMBL" id="GL385396">
    <property type="protein sequence ID" value="EJT78735.1"/>
    <property type="molecule type" value="Genomic_DNA"/>
</dbReference>
<dbReference type="AlphaFoldDB" id="J3NRC9"/>
<feature type="region of interest" description="Disordered" evidence="1">
    <location>
        <begin position="1"/>
        <end position="136"/>
    </location>
</feature>